<feature type="compositionally biased region" description="Basic residues" evidence="1">
    <location>
        <begin position="467"/>
        <end position="476"/>
    </location>
</feature>
<protein>
    <recommendedName>
        <fullName evidence="4">Lipoprotein</fullName>
    </recommendedName>
</protein>
<feature type="compositionally biased region" description="Low complexity" evidence="1">
    <location>
        <begin position="530"/>
        <end position="547"/>
    </location>
</feature>
<accession>A0A074JX51</accession>
<dbReference type="STRING" id="1353528.DT23_03000"/>
<reference evidence="2 3" key="1">
    <citation type="journal article" date="2015" name="Antonie Van Leeuwenhoek">
        <title>Thioclava indica sp. nov., isolated from surface seawater of the Indian Ocean.</title>
        <authorList>
            <person name="Liu Y."/>
            <person name="Lai Q."/>
            <person name="Du J."/>
            <person name="Xu H."/>
            <person name="Jiang L."/>
            <person name="Shao Z."/>
        </authorList>
    </citation>
    <scope>NUCLEOTIDE SEQUENCE [LARGE SCALE GENOMIC DNA]</scope>
    <source>
        <strain evidence="2 3">DT23-4</strain>
    </source>
</reference>
<evidence type="ECO:0000256" key="1">
    <source>
        <dbReference type="SAM" id="MobiDB-lite"/>
    </source>
</evidence>
<evidence type="ECO:0000313" key="2">
    <source>
        <dbReference type="EMBL" id="KEO60470.1"/>
    </source>
</evidence>
<feature type="compositionally biased region" description="Low complexity" evidence="1">
    <location>
        <begin position="364"/>
        <end position="381"/>
    </location>
</feature>
<gene>
    <name evidence="2" type="ORF">DT23_03000</name>
</gene>
<keyword evidence="3" id="KW-1185">Reference proteome</keyword>
<feature type="region of interest" description="Disordered" evidence="1">
    <location>
        <begin position="640"/>
        <end position="772"/>
    </location>
</feature>
<feature type="compositionally biased region" description="Acidic residues" evidence="1">
    <location>
        <begin position="416"/>
        <end position="456"/>
    </location>
</feature>
<feature type="compositionally biased region" description="Basic and acidic residues" evidence="1">
    <location>
        <begin position="752"/>
        <end position="772"/>
    </location>
</feature>
<evidence type="ECO:0008006" key="4">
    <source>
        <dbReference type="Google" id="ProtNLM"/>
    </source>
</evidence>
<feature type="region of interest" description="Disordered" evidence="1">
    <location>
        <begin position="231"/>
        <end position="576"/>
    </location>
</feature>
<feature type="compositionally biased region" description="Acidic residues" evidence="1">
    <location>
        <begin position="289"/>
        <end position="332"/>
    </location>
</feature>
<dbReference type="EMBL" id="AUNB01000018">
    <property type="protein sequence ID" value="KEO60470.1"/>
    <property type="molecule type" value="Genomic_DNA"/>
</dbReference>
<dbReference type="RefSeq" id="WP_038129685.1">
    <property type="nucleotide sequence ID" value="NZ_AUNB01000018.1"/>
</dbReference>
<dbReference type="AlphaFoldDB" id="A0A074JX51"/>
<dbReference type="PROSITE" id="PS51257">
    <property type="entry name" value="PROKAR_LIPOPROTEIN"/>
    <property type="match status" value="1"/>
</dbReference>
<dbReference type="Proteomes" id="UP000027471">
    <property type="component" value="Unassembled WGS sequence"/>
</dbReference>
<feature type="compositionally biased region" description="Basic residues" evidence="1">
    <location>
        <begin position="350"/>
        <end position="363"/>
    </location>
</feature>
<sequence length="1002" mass="107095">MIGANKILTVSYGTFSCTLEGFDEPFNTMKAIAEYFRDLAADDRYFGAEPPQPDAEMLHRIAEREINRRVEAKIHENGVVLRQQDDETASQDDAAAQAEPSEGTQEAAPAQVHVAPLVLEDSSKDAPAPEVQPEPKPELEAAPEPEVAFEEPESVAAKLQRIRAAVARARSVGPGAYEEDEQADVVPQALLADADIAPSADADDFGFDLDISGPLAAEDIDSDDAIVAPAEQASLEDAAAEPAEAIIEDRAPEEDVSVEDSVTAALAEALQPEQDMPAELEALDAAADPIEEDSVAVSAETDDVAVQDSLEDEAAPQEETQDAALDAEDDAAETANDSVDTDQDVMDRRAARRARRAAKRARRAQALQATVAAQLATPDAPEQSEAEQVEAEQETPQQDVEGDIAVAEATPVEEIAQVEEDATPQEVAQDDDAVAQEDVVQDEAGVEDDASPEEAADTAPASMVQRVRARVIKVRRPDHNAPPIITREDSDAPLAQNEVAQAEQSLADAQDNDVSENDDLAARIAAELGESAPETAAETPAETPSSALSEDDEADLMRELAMLSGDDEGDAEQIAQQDIAEEDAAEDIVQEDAPEVHVSEDAVAEDAEIVAERDEDAPVAELAEPETVAEDDDAAFEAALSALYEAPEAEAEAEPEMAEVEALEIEADDVETVDVEADAAEIDDVETVEQDAEQAEIAEDDAQIQDAAESNEQDAAEAEADDAELAEADDAEADDAEAEAPAEPPVAAAAFDSREEEMARLMQEADKQSEVVETRRRFSAIAHLKAAVAATVADRITKGQDTARGSIEDPQAAEAYREDLTQAVRPRRPVGGGNERAMRRPETLRPAPLMLVSEQRIDTLDPATQDPAAAARTPTTHVIRPRRISSAQLAEAFDDEAEAMAPNQATSFAEFAETLGTQGLSDLLEAAAAYTSAVEGRPHFSPPQIMRKLTAMSETAEVPREERMRVFGRLLRQGKIAKVKRGQYAITTASRYYDEAKVASGQ</sequence>
<feature type="compositionally biased region" description="Acidic residues" evidence="1">
    <location>
        <begin position="382"/>
        <end position="393"/>
    </location>
</feature>
<evidence type="ECO:0000313" key="3">
    <source>
        <dbReference type="Proteomes" id="UP000027471"/>
    </source>
</evidence>
<comment type="caution">
    <text evidence="2">The sequence shown here is derived from an EMBL/GenBank/DDBJ whole genome shotgun (WGS) entry which is preliminary data.</text>
</comment>
<feature type="region of interest" description="Disordered" evidence="1">
    <location>
        <begin position="124"/>
        <end position="145"/>
    </location>
</feature>
<feature type="compositionally biased region" description="Acidic residues" evidence="1">
    <location>
        <begin position="510"/>
        <end position="519"/>
    </location>
</feature>
<feature type="compositionally biased region" description="Low complexity" evidence="1">
    <location>
        <begin position="236"/>
        <end position="245"/>
    </location>
</feature>
<dbReference type="OrthoDB" id="7798282at2"/>
<feature type="compositionally biased region" description="Low complexity" evidence="1">
    <location>
        <begin position="741"/>
        <end position="750"/>
    </location>
</feature>
<organism evidence="2 3">
    <name type="scientific">Thioclava indica</name>
    <dbReference type="NCBI Taxonomy" id="1353528"/>
    <lineage>
        <taxon>Bacteria</taxon>
        <taxon>Pseudomonadati</taxon>
        <taxon>Pseudomonadota</taxon>
        <taxon>Alphaproteobacteria</taxon>
        <taxon>Rhodobacterales</taxon>
        <taxon>Paracoccaceae</taxon>
        <taxon>Thioclava</taxon>
    </lineage>
</organism>
<feature type="compositionally biased region" description="Acidic residues" evidence="1">
    <location>
        <begin position="647"/>
        <end position="740"/>
    </location>
</feature>
<proteinExistence type="predicted"/>
<feature type="region of interest" description="Disordered" evidence="1">
    <location>
        <begin position="77"/>
        <end position="109"/>
    </location>
</feature>
<dbReference type="eggNOG" id="ENOG502Z8NH">
    <property type="taxonomic scope" value="Bacteria"/>
</dbReference>
<name>A0A074JX51_9RHOB</name>